<evidence type="ECO:0000313" key="1">
    <source>
        <dbReference type="EMBL" id="PRX63275.1"/>
    </source>
</evidence>
<gene>
    <name evidence="1" type="ORF">B0I32_111269</name>
</gene>
<dbReference type="EMBL" id="PVNG01000011">
    <property type="protein sequence ID" value="PRX63275.1"/>
    <property type="molecule type" value="Genomic_DNA"/>
</dbReference>
<dbReference type="AlphaFoldDB" id="A0A2T0MWF9"/>
<evidence type="ECO:0000313" key="2">
    <source>
        <dbReference type="Proteomes" id="UP000238312"/>
    </source>
</evidence>
<proteinExistence type="predicted"/>
<dbReference type="Proteomes" id="UP000238312">
    <property type="component" value="Unassembled WGS sequence"/>
</dbReference>
<dbReference type="RefSeq" id="WP_146178324.1">
    <property type="nucleotide sequence ID" value="NZ_JBFAIB010000009.1"/>
</dbReference>
<sequence>MAEEEARATGRCLMCKRTFGYDPATVETVLIDPETGLPPGFTVLGTFRPAGPDSVARSADQPICPECLEKAAELWKTYNAPPPTWESWPPSKD</sequence>
<protein>
    <submittedName>
        <fullName evidence="1">Uncharacterized protein</fullName>
    </submittedName>
</protein>
<dbReference type="OrthoDB" id="3537672at2"/>
<organism evidence="1 2">
    <name type="scientific">Nonomuraea fuscirosea</name>
    <dbReference type="NCBI Taxonomy" id="1291556"/>
    <lineage>
        <taxon>Bacteria</taxon>
        <taxon>Bacillati</taxon>
        <taxon>Actinomycetota</taxon>
        <taxon>Actinomycetes</taxon>
        <taxon>Streptosporangiales</taxon>
        <taxon>Streptosporangiaceae</taxon>
        <taxon>Nonomuraea</taxon>
    </lineage>
</organism>
<reference evidence="1 2" key="1">
    <citation type="submission" date="2018-03" db="EMBL/GenBank/DDBJ databases">
        <title>Genomic Encyclopedia of Type Strains, Phase III (KMG-III): the genomes of soil and plant-associated and newly described type strains.</title>
        <authorList>
            <person name="Whitman W."/>
        </authorList>
    </citation>
    <scope>NUCLEOTIDE SEQUENCE [LARGE SCALE GENOMIC DNA]</scope>
    <source>
        <strain evidence="1 2">CGMCC 4.7104</strain>
    </source>
</reference>
<name>A0A2T0MWF9_9ACTN</name>
<comment type="caution">
    <text evidence="1">The sequence shown here is derived from an EMBL/GenBank/DDBJ whole genome shotgun (WGS) entry which is preliminary data.</text>
</comment>
<keyword evidence="2" id="KW-1185">Reference proteome</keyword>
<accession>A0A2T0MWF9</accession>